<gene>
    <name evidence="2" type="ORF">J2W98_000331</name>
</gene>
<dbReference type="SUPFAM" id="SSF103473">
    <property type="entry name" value="MFS general substrate transporter"/>
    <property type="match status" value="1"/>
</dbReference>
<proteinExistence type="predicted"/>
<feature type="transmembrane region" description="Helical" evidence="1">
    <location>
        <begin position="70"/>
        <end position="91"/>
    </location>
</feature>
<comment type="caution">
    <text evidence="2">The sequence shown here is derived from an EMBL/GenBank/DDBJ whole genome shotgun (WGS) entry which is preliminary data.</text>
</comment>
<accession>A0ABU1Q8X5</accession>
<feature type="transmembrane region" description="Helical" evidence="1">
    <location>
        <begin position="42"/>
        <end position="63"/>
    </location>
</feature>
<evidence type="ECO:0000256" key="1">
    <source>
        <dbReference type="SAM" id="Phobius"/>
    </source>
</evidence>
<keyword evidence="1" id="KW-0472">Membrane</keyword>
<sequence>MKGVKDTLIAFLFYCGVEAMVGLWGASYLVGARNITAETAAGWISLYYGGITIGRLITGFVTLKINNRMLILAGQLTAITGGLILLLPFYAVQFRTSESYIEKENFERLTQDYILNHKHP</sequence>
<organism evidence="2 3">
    <name type="scientific">Paenibacillus peoriae</name>
    <dbReference type="NCBI Taxonomy" id="59893"/>
    <lineage>
        <taxon>Bacteria</taxon>
        <taxon>Bacillati</taxon>
        <taxon>Bacillota</taxon>
        <taxon>Bacilli</taxon>
        <taxon>Bacillales</taxon>
        <taxon>Paenibacillaceae</taxon>
        <taxon>Paenibacillus</taxon>
    </lineage>
</organism>
<reference evidence="2 3" key="1">
    <citation type="submission" date="2023-07" db="EMBL/GenBank/DDBJ databases">
        <title>Sorghum-associated microbial communities from plants grown in Nebraska, USA.</title>
        <authorList>
            <person name="Schachtman D."/>
        </authorList>
    </citation>
    <scope>NUCLEOTIDE SEQUENCE [LARGE SCALE GENOMIC DNA]</scope>
    <source>
        <strain evidence="2 3">BE143</strain>
    </source>
</reference>
<evidence type="ECO:0000313" key="3">
    <source>
        <dbReference type="Proteomes" id="UP001266807"/>
    </source>
</evidence>
<dbReference type="Proteomes" id="UP001266807">
    <property type="component" value="Unassembled WGS sequence"/>
</dbReference>
<protein>
    <submittedName>
        <fullName evidence="2">Fucose permease</fullName>
    </submittedName>
</protein>
<dbReference type="Gene3D" id="1.20.1250.20">
    <property type="entry name" value="MFS general substrate transporter like domains"/>
    <property type="match status" value="1"/>
</dbReference>
<keyword evidence="3" id="KW-1185">Reference proteome</keyword>
<feature type="transmembrane region" description="Helical" evidence="1">
    <location>
        <begin position="7"/>
        <end position="30"/>
    </location>
</feature>
<name>A0ABU1Q8X5_9BACL</name>
<keyword evidence="1" id="KW-0812">Transmembrane</keyword>
<dbReference type="EMBL" id="JAVDUG010000001">
    <property type="protein sequence ID" value="MDR6776084.1"/>
    <property type="molecule type" value="Genomic_DNA"/>
</dbReference>
<keyword evidence="1" id="KW-1133">Transmembrane helix</keyword>
<evidence type="ECO:0000313" key="2">
    <source>
        <dbReference type="EMBL" id="MDR6776084.1"/>
    </source>
</evidence>
<dbReference type="InterPro" id="IPR036259">
    <property type="entry name" value="MFS_trans_sf"/>
</dbReference>